<dbReference type="InterPro" id="IPR027417">
    <property type="entry name" value="P-loop_NTPase"/>
</dbReference>
<dbReference type="AlphaFoldDB" id="A0A8H3G6L9"/>
<dbReference type="Proteomes" id="UP000664521">
    <property type="component" value="Unassembled WGS sequence"/>
</dbReference>
<dbReference type="SUPFAM" id="SSF52540">
    <property type="entry name" value="P-loop containing nucleoside triphosphate hydrolases"/>
    <property type="match status" value="1"/>
</dbReference>
<gene>
    <name evidence="1" type="ORF">HETSPECPRED_009061</name>
</gene>
<name>A0A8H3G6L9_9LECA</name>
<dbReference type="PANTHER" id="PTHR36978:SF4">
    <property type="entry name" value="P-LOOP CONTAINING NUCLEOSIDE TRIPHOSPHATE HYDROLASE PROTEIN"/>
    <property type="match status" value="1"/>
</dbReference>
<accession>A0A8H3G6L9</accession>
<organism evidence="1 2">
    <name type="scientific">Heterodermia speciosa</name>
    <dbReference type="NCBI Taxonomy" id="116794"/>
    <lineage>
        <taxon>Eukaryota</taxon>
        <taxon>Fungi</taxon>
        <taxon>Dikarya</taxon>
        <taxon>Ascomycota</taxon>
        <taxon>Pezizomycotina</taxon>
        <taxon>Lecanoromycetes</taxon>
        <taxon>OSLEUM clade</taxon>
        <taxon>Lecanoromycetidae</taxon>
        <taxon>Caliciales</taxon>
        <taxon>Physciaceae</taxon>
        <taxon>Heterodermia</taxon>
    </lineage>
</organism>
<dbReference type="Pfam" id="PF17784">
    <property type="entry name" value="Sulfotransfer_4"/>
    <property type="match status" value="1"/>
</dbReference>
<dbReference type="EMBL" id="CAJPDS010000071">
    <property type="protein sequence ID" value="CAF9933951.1"/>
    <property type="molecule type" value="Genomic_DNA"/>
</dbReference>
<evidence type="ECO:0000313" key="2">
    <source>
        <dbReference type="Proteomes" id="UP000664521"/>
    </source>
</evidence>
<dbReference type="Gene3D" id="3.40.50.300">
    <property type="entry name" value="P-loop containing nucleotide triphosphate hydrolases"/>
    <property type="match status" value="1"/>
</dbReference>
<protein>
    <recommendedName>
        <fullName evidence="3">P-loop containing nucleoside triphosphate hydrolase protein</fullName>
    </recommendedName>
</protein>
<evidence type="ECO:0008006" key="3">
    <source>
        <dbReference type="Google" id="ProtNLM"/>
    </source>
</evidence>
<dbReference type="PANTHER" id="PTHR36978">
    <property type="entry name" value="P-LOOP CONTAINING NUCLEOTIDE TRIPHOSPHATE HYDROLASE"/>
    <property type="match status" value="1"/>
</dbReference>
<dbReference type="OrthoDB" id="5276305at2759"/>
<evidence type="ECO:0000313" key="1">
    <source>
        <dbReference type="EMBL" id="CAF9933951.1"/>
    </source>
</evidence>
<comment type="caution">
    <text evidence="1">The sequence shown here is derived from an EMBL/GenBank/DDBJ whole genome shotgun (WGS) entry which is preliminary data.</text>
</comment>
<keyword evidence="2" id="KW-1185">Reference proteome</keyword>
<dbReference type="InterPro" id="IPR040632">
    <property type="entry name" value="Sulfotransfer_4"/>
</dbReference>
<reference evidence="1" key="1">
    <citation type="submission" date="2021-03" db="EMBL/GenBank/DDBJ databases">
        <authorList>
            <person name="Tagirdzhanova G."/>
        </authorList>
    </citation>
    <scope>NUCLEOTIDE SEQUENCE</scope>
</reference>
<proteinExistence type="predicted"/>
<sequence>MKVLVLGYPRTGTSSIQKALEQLGYGPCYHMRTAMNEYPRDCEMWLEALKSKYDGEGKMFGKEEWDQLLGNFGSVCDMPAIAFASDLIHAYPDAKIILTNRDVDAWHTSVSRTVLQARKYWLHNLLQYVDWATGLVHPVRVKVWKGLFDDDFEKNGKESMIKHYEMVRACAKAQAREVLEAQLDDGWEPLCRFLEVEVPRGAYPRENEGGGFIPKMHERARLRLRAVGRKWLRTGSLIGISGVVAVVAWRSIRRGFEV</sequence>